<evidence type="ECO:0000313" key="2">
    <source>
        <dbReference type="Proteomes" id="UP001163223"/>
    </source>
</evidence>
<gene>
    <name evidence="1" type="ORF">OXU80_07230</name>
</gene>
<dbReference type="EMBL" id="CP113520">
    <property type="protein sequence ID" value="WAJ29995.1"/>
    <property type="molecule type" value="Genomic_DNA"/>
</dbReference>
<accession>A0ACD4NSQ1</accession>
<keyword evidence="1" id="KW-0645">Protease</keyword>
<keyword evidence="1" id="KW-0378">Hydrolase</keyword>
<reference evidence="1" key="1">
    <citation type="submission" date="2022-11" db="EMBL/GenBank/DDBJ databases">
        <title>beta-Carotene-producing bacterium, Jeongeuplla avenae sp. nov., alleviates the salt stress of Arabidopsis seedlings.</title>
        <authorList>
            <person name="Jiang L."/>
            <person name="Lee J."/>
        </authorList>
    </citation>
    <scope>NUCLEOTIDE SEQUENCE</scope>
    <source>
        <strain evidence="1">DY_R2A_6</strain>
    </source>
</reference>
<keyword evidence="2" id="KW-1185">Reference proteome</keyword>
<protein>
    <submittedName>
        <fullName evidence="1">D-alanyl-D-alanine carboxypeptidase</fullName>
    </submittedName>
</protein>
<organism evidence="1 2">
    <name type="scientific">Antarcticirhabdus aurantiaca</name>
    <dbReference type="NCBI Taxonomy" id="2606717"/>
    <lineage>
        <taxon>Bacteria</taxon>
        <taxon>Pseudomonadati</taxon>
        <taxon>Pseudomonadota</taxon>
        <taxon>Alphaproteobacteria</taxon>
        <taxon>Hyphomicrobiales</taxon>
        <taxon>Aurantimonadaceae</taxon>
        <taxon>Antarcticirhabdus</taxon>
    </lineage>
</organism>
<keyword evidence="1" id="KW-0121">Carboxypeptidase</keyword>
<sequence>MRTASTVSARAWLTGLALLVLFLRPAAAFETAAPHAMMVDFETGIVLFEKDADARVPPASLLKLMTIAVIFNELKKGTVSLDDVYTVSEHAWRTGGAASGGSTMFLPLNSQVALGDLIKGIVIQSGNDATIVAAEGIAGSVEAFAGMMNARAAEIGLTGSHFVNPHGLPAEGQVVTMRDLTTLAAHIIRDYPVHYHLFSEEAFTFNGITQRSRNPLLGLGADGLKTGHTSEAGFGLVASAKNAERRIVFAMSGMTSQNQRAEEARAMMAFGLEGFSEVTVQRSGESVGYAPVTDGTASQVALATKNDVRLLGPREGAGGYTKIVVGARTLPAPVSPGTPAGTLRIMRAGLTVHEEPLFTTEAVEEDSFIRRFWSNITGG</sequence>
<dbReference type="Proteomes" id="UP001163223">
    <property type="component" value="Chromosome"/>
</dbReference>
<evidence type="ECO:0000313" key="1">
    <source>
        <dbReference type="EMBL" id="WAJ29995.1"/>
    </source>
</evidence>
<proteinExistence type="predicted"/>
<name>A0ACD4NSQ1_9HYPH</name>